<reference evidence="11 12" key="1">
    <citation type="submission" date="2024-03" db="EMBL/GenBank/DDBJ databases">
        <authorList>
            <person name="Gkanogiannis A."/>
            <person name="Becerra Lopez-Lavalle L."/>
        </authorList>
    </citation>
    <scope>NUCLEOTIDE SEQUENCE [LARGE SCALE GENOMIC DNA]</scope>
</reference>
<evidence type="ECO:0000256" key="2">
    <source>
        <dbReference type="ARBA" id="ARBA00007282"/>
    </source>
</evidence>
<keyword evidence="8" id="KW-0012">Acyltransferase</keyword>
<keyword evidence="6" id="KW-0443">Lipid metabolism</keyword>
<organism evidence="11 12">
    <name type="scientific">Citrullus colocynthis</name>
    <name type="common">colocynth</name>
    <dbReference type="NCBI Taxonomy" id="252529"/>
    <lineage>
        <taxon>Eukaryota</taxon>
        <taxon>Viridiplantae</taxon>
        <taxon>Streptophyta</taxon>
        <taxon>Embryophyta</taxon>
        <taxon>Tracheophyta</taxon>
        <taxon>Spermatophyta</taxon>
        <taxon>Magnoliopsida</taxon>
        <taxon>eudicotyledons</taxon>
        <taxon>Gunneridae</taxon>
        <taxon>Pentapetalae</taxon>
        <taxon>rosids</taxon>
        <taxon>fabids</taxon>
        <taxon>Cucurbitales</taxon>
        <taxon>Cucurbitaceae</taxon>
        <taxon>Benincaseae</taxon>
        <taxon>Citrullus</taxon>
    </lineage>
</organism>
<sequence>MAVHHSTLPNSATATAAGNQMGGGELYRLAKVWTIAIALITYSYYIASKIPKGFPRLFALFPVIFIFLLLPLNLHYFHLCGPTAFFLAWLGNFKLLLFAFDLGPLFSSPLPSLLHFAAMLCLPIKINNHKSEIRRIGDPIVLPLKILLLAVVIRIYDYRNRMDPAIVSVLYCLHLYFGVEIVLAICSFPAKVIFETPIEPQFNEPYLSTSLQDFWSRRWNLMVPSILRPTVYDPTRFITSRVFGPRWAKLLAMVATFAVSGFMHELIFYYFTRAAPTWEVTWFFVLHGFCMAAEVVVKAAVAGRNVRWKIHRMVSGPMTLVFLMMTAQWLMFPPLIRNGVVERTVGEYYAMAHFVKEKFM</sequence>
<evidence type="ECO:0000256" key="1">
    <source>
        <dbReference type="ARBA" id="ARBA00004141"/>
    </source>
</evidence>
<comment type="subcellular location">
    <subcellularLocation>
        <location evidence="1">Membrane</location>
        <topology evidence="1">Multi-pass membrane protein</topology>
    </subcellularLocation>
</comment>
<dbReference type="InterPro" id="IPR044851">
    <property type="entry name" value="Wax_synthase"/>
</dbReference>
<dbReference type="PANTHER" id="PTHR31595:SF70">
    <property type="entry name" value="LONG-CHAIN-ALCOHOL O-FATTY-ACYLTRANSFERASE 3-RELATED"/>
    <property type="match status" value="1"/>
</dbReference>
<keyword evidence="7 9" id="KW-0472">Membrane</keyword>
<evidence type="ECO:0000313" key="12">
    <source>
        <dbReference type="Proteomes" id="UP001642487"/>
    </source>
</evidence>
<feature type="transmembrane region" description="Helical" evidence="9">
    <location>
        <begin position="106"/>
        <end position="124"/>
    </location>
</feature>
<dbReference type="Proteomes" id="UP001642487">
    <property type="component" value="Chromosome 1"/>
</dbReference>
<dbReference type="PIRSF" id="PIRSF037006">
    <property type="entry name" value="Wax_synthase"/>
    <property type="match status" value="1"/>
</dbReference>
<evidence type="ECO:0000259" key="10">
    <source>
        <dbReference type="Pfam" id="PF13813"/>
    </source>
</evidence>
<comment type="similarity">
    <text evidence="2">Belongs to the wax synthase family.</text>
</comment>
<evidence type="ECO:0000256" key="7">
    <source>
        <dbReference type="ARBA" id="ARBA00023136"/>
    </source>
</evidence>
<feature type="transmembrane region" description="Helical" evidence="9">
    <location>
        <begin position="136"/>
        <end position="156"/>
    </location>
</feature>
<evidence type="ECO:0000313" key="11">
    <source>
        <dbReference type="EMBL" id="CAK9308702.1"/>
    </source>
</evidence>
<feature type="transmembrane region" description="Helical" evidence="9">
    <location>
        <begin position="250"/>
        <end position="270"/>
    </location>
</feature>
<feature type="transmembrane region" description="Helical" evidence="9">
    <location>
        <begin position="29"/>
        <end position="47"/>
    </location>
</feature>
<keyword evidence="5 9" id="KW-1133">Transmembrane helix</keyword>
<keyword evidence="4 9" id="KW-0812">Transmembrane</keyword>
<protein>
    <recommendedName>
        <fullName evidence="10">Wax synthase domain-containing protein</fullName>
    </recommendedName>
</protein>
<feature type="transmembrane region" description="Helical" evidence="9">
    <location>
        <begin position="53"/>
        <end position="72"/>
    </location>
</feature>
<feature type="domain" description="Wax synthase" evidence="10">
    <location>
        <begin position="199"/>
        <end position="285"/>
    </location>
</feature>
<dbReference type="InterPro" id="IPR032805">
    <property type="entry name" value="Wax_synthase_dom"/>
</dbReference>
<evidence type="ECO:0000256" key="3">
    <source>
        <dbReference type="ARBA" id="ARBA00022679"/>
    </source>
</evidence>
<evidence type="ECO:0000256" key="9">
    <source>
        <dbReference type="SAM" id="Phobius"/>
    </source>
</evidence>
<gene>
    <name evidence="11" type="ORF">CITCOLO1_LOCUS216</name>
</gene>
<dbReference type="PANTHER" id="PTHR31595">
    <property type="entry name" value="LONG-CHAIN-ALCOHOL O-FATTY-ACYLTRANSFERASE 3-RELATED"/>
    <property type="match status" value="1"/>
</dbReference>
<dbReference type="EMBL" id="OZ021735">
    <property type="protein sequence ID" value="CAK9308702.1"/>
    <property type="molecule type" value="Genomic_DNA"/>
</dbReference>
<evidence type="ECO:0000256" key="6">
    <source>
        <dbReference type="ARBA" id="ARBA00023098"/>
    </source>
</evidence>
<keyword evidence="12" id="KW-1185">Reference proteome</keyword>
<evidence type="ECO:0000256" key="5">
    <source>
        <dbReference type="ARBA" id="ARBA00022989"/>
    </source>
</evidence>
<proteinExistence type="inferred from homology"/>
<dbReference type="Pfam" id="PF13813">
    <property type="entry name" value="MBOAT_2"/>
    <property type="match status" value="1"/>
</dbReference>
<accession>A0ABP0XKL4</accession>
<feature type="transmembrane region" description="Helical" evidence="9">
    <location>
        <begin position="282"/>
        <end position="301"/>
    </location>
</feature>
<dbReference type="InterPro" id="IPR017088">
    <property type="entry name" value="Wax_synthase_Magnoliopsida"/>
</dbReference>
<evidence type="ECO:0000256" key="4">
    <source>
        <dbReference type="ARBA" id="ARBA00022692"/>
    </source>
</evidence>
<feature type="transmembrane region" description="Helical" evidence="9">
    <location>
        <begin position="313"/>
        <end position="332"/>
    </location>
</feature>
<evidence type="ECO:0000256" key="8">
    <source>
        <dbReference type="ARBA" id="ARBA00023315"/>
    </source>
</evidence>
<keyword evidence="3" id="KW-0808">Transferase</keyword>
<feature type="transmembrane region" description="Helical" evidence="9">
    <location>
        <begin position="168"/>
        <end position="188"/>
    </location>
</feature>
<name>A0ABP0XKL4_9ROSI</name>